<feature type="compositionally biased region" description="Basic and acidic residues" evidence="1">
    <location>
        <begin position="68"/>
        <end position="78"/>
    </location>
</feature>
<feature type="compositionally biased region" description="Low complexity" evidence="1">
    <location>
        <begin position="10"/>
        <end position="39"/>
    </location>
</feature>
<proteinExistence type="predicted"/>
<sequence>MKKVEDNSRNKNNNRNGRNQGWGNRNQSKNGNKSGNGNRTFQNERNRYPNGGHEWFKCWHNKNTTNYRPDKANQREQNSRSNGQPEGGGFYCHHHCGGDL</sequence>
<evidence type="ECO:0000313" key="2">
    <source>
        <dbReference type="EMBL" id="CAD8879895.1"/>
    </source>
</evidence>
<accession>A0A7S1FNM5</accession>
<protein>
    <submittedName>
        <fullName evidence="2">Uncharacterized protein</fullName>
    </submittedName>
</protein>
<reference evidence="2" key="1">
    <citation type="submission" date="2021-01" db="EMBL/GenBank/DDBJ databases">
        <authorList>
            <person name="Corre E."/>
            <person name="Pelletier E."/>
            <person name="Niang G."/>
            <person name="Scheremetjew M."/>
            <person name="Finn R."/>
            <person name="Kale V."/>
            <person name="Holt S."/>
            <person name="Cochrane G."/>
            <person name="Meng A."/>
            <person name="Brown T."/>
            <person name="Cohen L."/>
        </authorList>
    </citation>
    <scope>NUCLEOTIDE SEQUENCE</scope>
    <source>
        <strain evidence="2">308</strain>
    </source>
</reference>
<feature type="region of interest" description="Disordered" evidence="1">
    <location>
        <begin position="1"/>
        <end position="100"/>
    </location>
</feature>
<dbReference type="EMBL" id="HBFR01009782">
    <property type="protein sequence ID" value="CAD8879895.1"/>
    <property type="molecule type" value="Transcribed_RNA"/>
</dbReference>
<evidence type="ECO:0000256" key="1">
    <source>
        <dbReference type="SAM" id="MobiDB-lite"/>
    </source>
</evidence>
<name>A0A7S1FNM5_9STRA</name>
<dbReference type="AlphaFoldDB" id="A0A7S1FNM5"/>
<organism evidence="2">
    <name type="scientific">Corethron hystrix</name>
    <dbReference type="NCBI Taxonomy" id="216773"/>
    <lineage>
        <taxon>Eukaryota</taxon>
        <taxon>Sar</taxon>
        <taxon>Stramenopiles</taxon>
        <taxon>Ochrophyta</taxon>
        <taxon>Bacillariophyta</taxon>
        <taxon>Coscinodiscophyceae</taxon>
        <taxon>Corethrophycidae</taxon>
        <taxon>Corethrales</taxon>
        <taxon>Corethraceae</taxon>
        <taxon>Corethron</taxon>
    </lineage>
</organism>
<gene>
    <name evidence="2" type="ORF">CHYS00102_LOCUS7079</name>
</gene>